<dbReference type="RefSeq" id="WP_107289174.1">
    <property type="nucleotide sequence ID" value="NZ_PYNF01000003.1"/>
</dbReference>
<protein>
    <submittedName>
        <fullName evidence="1">Uncharacterized protein</fullName>
    </submittedName>
</protein>
<sequence>MHNPNQQNIEKHKAYFAHLKKKGVTTTSYSCPACDFSIETAANTTDSATDSAVTCPSCENLHLKVLLPNGGEIKISRI</sequence>
<dbReference type="Proteomes" id="UP000241426">
    <property type="component" value="Unassembled WGS sequence"/>
</dbReference>
<dbReference type="AlphaFoldDB" id="A0A2T3KLE8"/>
<dbReference type="EMBL" id="PYNF01000003">
    <property type="protein sequence ID" value="PSV00544.1"/>
    <property type="molecule type" value="Genomic_DNA"/>
</dbReference>
<evidence type="ECO:0000313" key="2">
    <source>
        <dbReference type="Proteomes" id="UP000241426"/>
    </source>
</evidence>
<gene>
    <name evidence="1" type="ORF">C9J27_05260</name>
</gene>
<reference evidence="1 2" key="1">
    <citation type="submission" date="2018-01" db="EMBL/GenBank/DDBJ databases">
        <title>Whole genome sequencing of Histamine producing bacteria.</title>
        <authorList>
            <person name="Butler K."/>
        </authorList>
    </citation>
    <scope>NUCLEOTIDE SEQUENCE [LARGE SCALE GENOMIC DNA]</scope>
    <source>
        <strain evidence="1 2">FS-7.2</strain>
    </source>
</reference>
<name>A0A2T3KLE8_9GAMM</name>
<proteinExistence type="predicted"/>
<accession>A0A2T3KLE8</accession>
<organism evidence="1 2">
    <name type="scientific">Photobacterium kishitanii</name>
    <dbReference type="NCBI Taxonomy" id="318456"/>
    <lineage>
        <taxon>Bacteria</taxon>
        <taxon>Pseudomonadati</taxon>
        <taxon>Pseudomonadota</taxon>
        <taxon>Gammaproteobacteria</taxon>
        <taxon>Vibrionales</taxon>
        <taxon>Vibrionaceae</taxon>
        <taxon>Photobacterium</taxon>
    </lineage>
</organism>
<comment type="caution">
    <text evidence="1">The sequence shown here is derived from an EMBL/GenBank/DDBJ whole genome shotgun (WGS) entry which is preliminary data.</text>
</comment>
<evidence type="ECO:0000313" key="1">
    <source>
        <dbReference type="EMBL" id="PSV00544.1"/>
    </source>
</evidence>